<reference evidence="10" key="1">
    <citation type="submission" date="2021-09" db="EMBL/GenBank/DDBJ databases">
        <authorList>
            <consortium name="Pathogen Informatics"/>
        </authorList>
    </citation>
    <scope>NUCLEOTIDE SEQUENCE</scope>
</reference>
<dbReference type="AlphaFoldDB" id="A0A8J2QAS4"/>
<keyword evidence="4 7" id="KW-0863">Zinc-finger</keyword>
<keyword evidence="11" id="KW-1185">Reference proteome</keyword>
<organism evidence="10 11">
    <name type="scientific">Cercopithifilaria johnstoni</name>
    <dbReference type="NCBI Taxonomy" id="2874296"/>
    <lineage>
        <taxon>Eukaryota</taxon>
        <taxon>Metazoa</taxon>
        <taxon>Ecdysozoa</taxon>
        <taxon>Nematoda</taxon>
        <taxon>Chromadorea</taxon>
        <taxon>Rhabditida</taxon>
        <taxon>Spirurina</taxon>
        <taxon>Spiruromorpha</taxon>
        <taxon>Filarioidea</taxon>
        <taxon>Onchocercidae</taxon>
        <taxon>Cercopithifilaria</taxon>
    </lineage>
</organism>
<proteinExistence type="predicted"/>
<keyword evidence="3" id="KW-0677">Repeat</keyword>
<dbReference type="InterPro" id="IPR036236">
    <property type="entry name" value="Znf_C2H2_sf"/>
</dbReference>
<evidence type="ECO:0000256" key="2">
    <source>
        <dbReference type="ARBA" id="ARBA00022723"/>
    </source>
</evidence>
<dbReference type="InterPro" id="IPR013087">
    <property type="entry name" value="Znf_C2H2_type"/>
</dbReference>
<feature type="signal peptide" evidence="8">
    <location>
        <begin position="1"/>
        <end position="22"/>
    </location>
</feature>
<feature type="domain" description="C2H2-type" evidence="9">
    <location>
        <begin position="53"/>
        <end position="80"/>
    </location>
</feature>
<protein>
    <recommendedName>
        <fullName evidence="9">C2H2-type domain-containing protein</fullName>
    </recommendedName>
</protein>
<feature type="chain" id="PRO_5035234471" description="C2H2-type domain-containing protein" evidence="8">
    <location>
        <begin position="23"/>
        <end position="82"/>
    </location>
</feature>
<dbReference type="OrthoDB" id="6077919at2759"/>
<sequence length="82" mass="9444">MFASYYLVVIALPLYITQTTVSNDWSLPIRAGIGNGKEITTVANDSKEKDKWFKCEICDKQFGRADILKRHMRIHTGEKSYM</sequence>
<dbReference type="SUPFAM" id="SSF57667">
    <property type="entry name" value="beta-beta-alpha zinc fingers"/>
    <property type="match status" value="1"/>
</dbReference>
<accession>A0A8J2QAS4</accession>
<keyword evidence="5" id="KW-0862">Zinc</keyword>
<dbReference type="PROSITE" id="PS00028">
    <property type="entry name" value="ZINC_FINGER_C2H2_1"/>
    <property type="match status" value="1"/>
</dbReference>
<dbReference type="Pfam" id="PF00096">
    <property type="entry name" value="zf-C2H2"/>
    <property type="match status" value="1"/>
</dbReference>
<comment type="subcellular location">
    <subcellularLocation>
        <location evidence="1">Nucleus</location>
    </subcellularLocation>
</comment>
<dbReference type="PROSITE" id="PS50157">
    <property type="entry name" value="ZINC_FINGER_C2H2_2"/>
    <property type="match status" value="1"/>
</dbReference>
<comment type="caution">
    <text evidence="10">The sequence shown here is derived from an EMBL/GenBank/DDBJ whole genome shotgun (WGS) entry which is preliminary data.</text>
</comment>
<evidence type="ECO:0000313" key="11">
    <source>
        <dbReference type="Proteomes" id="UP000746747"/>
    </source>
</evidence>
<keyword evidence="6" id="KW-0539">Nucleus</keyword>
<evidence type="ECO:0000256" key="1">
    <source>
        <dbReference type="ARBA" id="ARBA00004123"/>
    </source>
</evidence>
<evidence type="ECO:0000259" key="9">
    <source>
        <dbReference type="PROSITE" id="PS50157"/>
    </source>
</evidence>
<evidence type="ECO:0000256" key="6">
    <source>
        <dbReference type="ARBA" id="ARBA00023242"/>
    </source>
</evidence>
<dbReference type="GO" id="GO:0008270">
    <property type="term" value="F:zinc ion binding"/>
    <property type="evidence" value="ECO:0007669"/>
    <property type="project" value="UniProtKB-KW"/>
</dbReference>
<dbReference type="EMBL" id="CAKAEH010001624">
    <property type="protein sequence ID" value="CAG9538090.1"/>
    <property type="molecule type" value="Genomic_DNA"/>
</dbReference>
<evidence type="ECO:0000256" key="5">
    <source>
        <dbReference type="ARBA" id="ARBA00022833"/>
    </source>
</evidence>
<dbReference type="SMART" id="SM00355">
    <property type="entry name" value="ZnF_C2H2"/>
    <property type="match status" value="1"/>
</dbReference>
<name>A0A8J2QAS4_9BILA</name>
<dbReference type="Proteomes" id="UP000746747">
    <property type="component" value="Unassembled WGS sequence"/>
</dbReference>
<gene>
    <name evidence="10" type="ORF">CJOHNSTONI_LOCUS7837</name>
</gene>
<keyword evidence="2" id="KW-0479">Metal-binding</keyword>
<evidence type="ECO:0000256" key="3">
    <source>
        <dbReference type="ARBA" id="ARBA00022737"/>
    </source>
</evidence>
<keyword evidence="8" id="KW-0732">Signal</keyword>
<evidence type="ECO:0000256" key="8">
    <source>
        <dbReference type="SAM" id="SignalP"/>
    </source>
</evidence>
<dbReference type="Gene3D" id="3.30.160.60">
    <property type="entry name" value="Classic Zinc Finger"/>
    <property type="match status" value="1"/>
</dbReference>
<dbReference type="FunFam" id="3.30.160.60:FF:000512">
    <property type="entry name" value="zinc finger protein 197 isoform X1"/>
    <property type="match status" value="1"/>
</dbReference>
<dbReference type="GO" id="GO:0005634">
    <property type="term" value="C:nucleus"/>
    <property type="evidence" value="ECO:0007669"/>
    <property type="project" value="UniProtKB-SubCell"/>
</dbReference>
<evidence type="ECO:0000256" key="4">
    <source>
        <dbReference type="ARBA" id="ARBA00022771"/>
    </source>
</evidence>
<evidence type="ECO:0000313" key="10">
    <source>
        <dbReference type="EMBL" id="CAG9538090.1"/>
    </source>
</evidence>
<evidence type="ECO:0000256" key="7">
    <source>
        <dbReference type="PROSITE-ProRule" id="PRU00042"/>
    </source>
</evidence>